<feature type="transmembrane region" description="Helical" evidence="1">
    <location>
        <begin position="167"/>
        <end position="188"/>
    </location>
</feature>
<sequence>MRRTVEKFKNSRFRKFIRRNNKYAPIIFFIGGFIFDSLTLGRIDRVYDLSILCAHMTFLSIVIYLYNRVDDGRWKNTLLEKYQIYLPLAIQFSFGGLSSAYVIYFSRSVSLSKTITFFVILVALLFANEMLKKRISNKYLQFSVYFFVSFTFFTFMIPVFIREMNTTIFLISGIISLFTTLSLIAFIYKKSPSTRAEIRIKKLLGIILTMYATINLFYFTNLIPPVPLALDSGMVAHNVQKHNGEYLVTYERDDWFVFWRDHRIKYIHQENENIYVFTSIFAPTEISKAIFHRWKWYNESTKQWEITDNIGYEITGGRDDGFRGYTFKSNVKPGFWKVDVVTEENLVLGIIDFEIIIDSTKEPKRMIERSF</sequence>
<protein>
    <submittedName>
        <fullName evidence="3">DUF2914 domain-containing protein</fullName>
    </submittedName>
</protein>
<dbReference type="InterPro" id="IPR022606">
    <property type="entry name" value="DUF2914"/>
</dbReference>
<feature type="transmembrane region" description="Helical" evidence="1">
    <location>
        <begin position="21"/>
        <end position="40"/>
    </location>
</feature>
<feature type="transmembrane region" description="Helical" evidence="1">
    <location>
        <begin position="85"/>
        <end position="104"/>
    </location>
</feature>
<evidence type="ECO:0000313" key="3">
    <source>
        <dbReference type="EMBL" id="PWH86616.1"/>
    </source>
</evidence>
<comment type="caution">
    <text evidence="3">The sequence shown here is derived from an EMBL/GenBank/DDBJ whole genome shotgun (WGS) entry which is preliminary data.</text>
</comment>
<reference evidence="3 4" key="1">
    <citation type="submission" date="2018-05" db="EMBL/GenBank/DDBJ databases">
        <title>Brumimicrobium oceani sp. nov., isolated from coastal sediment.</title>
        <authorList>
            <person name="Kou Y."/>
        </authorList>
    </citation>
    <scope>NUCLEOTIDE SEQUENCE [LARGE SCALE GENOMIC DNA]</scope>
    <source>
        <strain evidence="3 4">C305</strain>
    </source>
</reference>
<organism evidence="3 4">
    <name type="scientific">Brumimicrobium oceani</name>
    <dbReference type="NCBI Taxonomy" id="2100725"/>
    <lineage>
        <taxon>Bacteria</taxon>
        <taxon>Pseudomonadati</taxon>
        <taxon>Bacteroidota</taxon>
        <taxon>Flavobacteriia</taxon>
        <taxon>Flavobacteriales</taxon>
        <taxon>Crocinitomicaceae</taxon>
        <taxon>Brumimicrobium</taxon>
    </lineage>
</organism>
<feature type="transmembrane region" description="Helical" evidence="1">
    <location>
        <begin position="110"/>
        <end position="127"/>
    </location>
</feature>
<feature type="domain" description="DUF2914" evidence="2">
    <location>
        <begin position="289"/>
        <end position="355"/>
    </location>
</feature>
<keyword evidence="4" id="KW-1185">Reference proteome</keyword>
<evidence type="ECO:0000256" key="1">
    <source>
        <dbReference type="SAM" id="Phobius"/>
    </source>
</evidence>
<dbReference type="OrthoDB" id="9779877at2"/>
<feature type="transmembrane region" description="Helical" evidence="1">
    <location>
        <begin position="200"/>
        <end position="219"/>
    </location>
</feature>
<evidence type="ECO:0000259" key="2">
    <source>
        <dbReference type="Pfam" id="PF11141"/>
    </source>
</evidence>
<name>A0A2U2XFN6_9FLAO</name>
<dbReference type="RefSeq" id="WP_109358728.1">
    <property type="nucleotide sequence ID" value="NZ_QFRJ01000002.1"/>
</dbReference>
<dbReference type="EMBL" id="QFRJ01000002">
    <property type="protein sequence ID" value="PWH86616.1"/>
    <property type="molecule type" value="Genomic_DNA"/>
</dbReference>
<feature type="transmembrane region" description="Helical" evidence="1">
    <location>
        <begin position="46"/>
        <end position="65"/>
    </location>
</feature>
<dbReference type="Pfam" id="PF11141">
    <property type="entry name" value="DUF2914"/>
    <property type="match status" value="1"/>
</dbReference>
<keyword evidence="1" id="KW-0812">Transmembrane</keyword>
<evidence type="ECO:0000313" key="4">
    <source>
        <dbReference type="Proteomes" id="UP000245370"/>
    </source>
</evidence>
<dbReference type="AlphaFoldDB" id="A0A2U2XFN6"/>
<keyword evidence="1" id="KW-0472">Membrane</keyword>
<keyword evidence="1" id="KW-1133">Transmembrane helix</keyword>
<reference evidence="3 4" key="2">
    <citation type="submission" date="2018-05" db="EMBL/GenBank/DDBJ databases">
        <authorList>
            <person name="Lanie J.A."/>
            <person name="Ng W.-L."/>
            <person name="Kazmierczak K.M."/>
            <person name="Andrzejewski T.M."/>
            <person name="Davidsen T.M."/>
            <person name="Wayne K.J."/>
            <person name="Tettelin H."/>
            <person name="Glass J.I."/>
            <person name="Rusch D."/>
            <person name="Podicherti R."/>
            <person name="Tsui H.-C.T."/>
            <person name="Winkler M.E."/>
        </authorList>
    </citation>
    <scope>NUCLEOTIDE SEQUENCE [LARGE SCALE GENOMIC DNA]</scope>
    <source>
        <strain evidence="3 4">C305</strain>
    </source>
</reference>
<proteinExistence type="predicted"/>
<dbReference type="Proteomes" id="UP000245370">
    <property type="component" value="Unassembled WGS sequence"/>
</dbReference>
<accession>A0A2U2XFN6</accession>
<gene>
    <name evidence="3" type="ORF">DIT68_05115</name>
</gene>
<feature type="transmembrane region" description="Helical" evidence="1">
    <location>
        <begin position="139"/>
        <end position="161"/>
    </location>
</feature>